<feature type="transmembrane region" description="Helical" evidence="3">
    <location>
        <begin position="246"/>
        <end position="267"/>
    </location>
</feature>
<evidence type="ECO:0000256" key="1">
    <source>
        <dbReference type="ARBA" id="ARBA00022729"/>
    </source>
</evidence>
<keyword evidence="2" id="KW-0677">Repeat</keyword>
<dbReference type="EMBL" id="OZ075126">
    <property type="protein sequence ID" value="CAL4942511.1"/>
    <property type="molecule type" value="Genomic_DNA"/>
</dbReference>
<feature type="domain" description="Gnk2-homologous" evidence="5">
    <location>
        <begin position="49"/>
        <end position="162"/>
    </location>
</feature>
<evidence type="ECO:0000256" key="3">
    <source>
        <dbReference type="SAM" id="Phobius"/>
    </source>
</evidence>
<gene>
    <name evidence="6" type="ORF">URODEC1_LOCUS33625</name>
</gene>
<dbReference type="InterPro" id="IPR002902">
    <property type="entry name" value="GNK2"/>
</dbReference>
<accession>A0ABC8YGN5</accession>
<evidence type="ECO:0000256" key="2">
    <source>
        <dbReference type="ARBA" id="ARBA00022737"/>
    </source>
</evidence>
<name>A0ABC8YGN5_9POAL</name>
<dbReference type="Gene3D" id="3.30.430.20">
    <property type="entry name" value="Gnk2 domain, C-X8-C-X2-C motif"/>
    <property type="match status" value="1"/>
</dbReference>
<dbReference type="Proteomes" id="UP001497457">
    <property type="component" value="Chromosome 16b"/>
</dbReference>
<dbReference type="CDD" id="cd23509">
    <property type="entry name" value="Gnk2-like"/>
    <property type="match status" value="1"/>
</dbReference>
<proteinExistence type="predicted"/>
<dbReference type="PROSITE" id="PS51473">
    <property type="entry name" value="GNK2"/>
    <property type="match status" value="1"/>
</dbReference>
<dbReference type="Pfam" id="PF01657">
    <property type="entry name" value="Stress-antifung"/>
    <property type="match status" value="1"/>
</dbReference>
<keyword evidence="3" id="KW-0812">Transmembrane</keyword>
<evidence type="ECO:0000259" key="5">
    <source>
        <dbReference type="PROSITE" id="PS51473"/>
    </source>
</evidence>
<reference evidence="7" key="1">
    <citation type="submission" date="2024-06" db="EMBL/GenBank/DDBJ databases">
        <authorList>
            <person name="Ryan C."/>
        </authorList>
    </citation>
    <scope>NUCLEOTIDE SEQUENCE [LARGE SCALE GENOMIC DNA]</scope>
</reference>
<feature type="chain" id="PRO_5044837803" description="Gnk2-homologous domain-containing protein" evidence="4">
    <location>
        <begin position="32"/>
        <end position="276"/>
    </location>
</feature>
<keyword evidence="3" id="KW-1133">Transmembrane helix</keyword>
<sequence length="276" mass="28439">MASPTKLSGGGHPSLIVLVLALLLLQHPGSALKLQPAGTSTRFPPLVDCAPAPSPAAPSSNNDTPAFRANVLSLLGALPSAAAAAAAPTGFVATLDAGTGRDRAFARGACFGLGAPGGPSPGDCLECLSAAAHDVAGGCGAATRRAGVWRAGCFLSYADTNASTAREDAFRGWFYDDSDGAGGALRSQQCTAAECSRCLDESVSMVPALVVGARLSKVHSDAVVVVGYACYLRVPLFAPEPRWEQYYFFGFIDVLGVLLLGFIEFCIREAREFNPA</sequence>
<dbReference type="PANTHER" id="PTHR32099:SF104">
    <property type="entry name" value="OS01G0774133 PROTEIN"/>
    <property type="match status" value="1"/>
</dbReference>
<dbReference type="PANTHER" id="PTHR32099">
    <property type="entry name" value="CYSTEINE-RICH REPEAT SECRETORY PROTEIN"/>
    <property type="match status" value="1"/>
</dbReference>
<feature type="signal peptide" evidence="4">
    <location>
        <begin position="1"/>
        <end position="31"/>
    </location>
</feature>
<keyword evidence="1 4" id="KW-0732">Signal</keyword>
<dbReference type="InterPro" id="IPR038408">
    <property type="entry name" value="GNK2_sf"/>
</dbReference>
<keyword evidence="3" id="KW-0472">Membrane</keyword>
<keyword evidence="7" id="KW-1185">Reference proteome</keyword>
<organism evidence="6 7">
    <name type="scientific">Urochloa decumbens</name>
    <dbReference type="NCBI Taxonomy" id="240449"/>
    <lineage>
        <taxon>Eukaryota</taxon>
        <taxon>Viridiplantae</taxon>
        <taxon>Streptophyta</taxon>
        <taxon>Embryophyta</taxon>
        <taxon>Tracheophyta</taxon>
        <taxon>Spermatophyta</taxon>
        <taxon>Magnoliopsida</taxon>
        <taxon>Liliopsida</taxon>
        <taxon>Poales</taxon>
        <taxon>Poaceae</taxon>
        <taxon>PACMAD clade</taxon>
        <taxon>Panicoideae</taxon>
        <taxon>Panicodae</taxon>
        <taxon>Paniceae</taxon>
        <taxon>Melinidinae</taxon>
        <taxon>Urochloa</taxon>
    </lineage>
</organism>
<reference evidence="6 7" key="2">
    <citation type="submission" date="2024-10" db="EMBL/GenBank/DDBJ databases">
        <authorList>
            <person name="Ryan C."/>
        </authorList>
    </citation>
    <scope>NUCLEOTIDE SEQUENCE [LARGE SCALE GENOMIC DNA]</scope>
</reference>
<evidence type="ECO:0000313" key="7">
    <source>
        <dbReference type="Proteomes" id="UP001497457"/>
    </source>
</evidence>
<evidence type="ECO:0000256" key="4">
    <source>
        <dbReference type="SAM" id="SignalP"/>
    </source>
</evidence>
<evidence type="ECO:0000313" key="6">
    <source>
        <dbReference type="EMBL" id="CAL4942511.1"/>
    </source>
</evidence>
<dbReference type="AlphaFoldDB" id="A0ABC8YGN5"/>
<protein>
    <recommendedName>
        <fullName evidence="5">Gnk2-homologous domain-containing protein</fullName>
    </recommendedName>
</protein>